<evidence type="ECO:0000259" key="2">
    <source>
        <dbReference type="Pfam" id="PF02894"/>
    </source>
</evidence>
<protein>
    <submittedName>
        <fullName evidence="3">Gfo/Idh/MocA family oxidoreductase</fullName>
    </submittedName>
</protein>
<organism evidence="3 4">
    <name type="scientific">Bdellovibrio reynosensis</name>
    <dbReference type="NCBI Taxonomy" id="2835041"/>
    <lineage>
        <taxon>Bacteria</taxon>
        <taxon>Pseudomonadati</taxon>
        <taxon>Bdellovibrionota</taxon>
        <taxon>Bdellovibrionia</taxon>
        <taxon>Bdellovibrionales</taxon>
        <taxon>Pseudobdellovibrionaceae</taxon>
        <taxon>Bdellovibrio</taxon>
    </lineage>
</organism>
<accession>A0ABY4CCS8</accession>
<name>A0ABY4CCS8_9BACT</name>
<dbReference type="InterPro" id="IPR004104">
    <property type="entry name" value="Gfo/Idh/MocA-like_OxRdtase_C"/>
</dbReference>
<feature type="domain" description="Gfo/Idh/MocA-like oxidoreductase N-terminal" evidence="1">
    <location>
        <begin position="3"/>
        <end position="123"/>
    </location>
</feature>
<feature type="domain" description="Gfo/Idh/MocA-like oxidoreductase C-terminal" evidence="2">
    <location>
        <begin position="151"/>
        <end position="203"/>
    </location>
</feature>
<keyword evidence="4" id="KW-1185">Reference proteome</keyword>
<dbReference type="InterPro" id="IPR036291">
    <property type="entry name" value="NAD(P)-bd_dom_sf"/>
</dbReference>
<evidence type="ECO:0000313" key="3">
    <source>
        <dbReference type="EMBL" id="UOF02249.1"/>
    </source>
</evidence>
<gene>
    <name evidence="3" type="ORF">MNR06_04710</name>
</gene>
<dbReference type="PANTHER" id="PTHR43249:SF1">
    <property type="entry name" value="D-GLUCOSIDE 3-DEHYDROGENASE"/>
    <property type="match status" value="1"/>
</dbReference>
<reference evidence="3" key="1">
    <citation type="submission" date="2022-03" db="EMBL/GenBank/DDBJ databases">
        <title>Genome Identification and Characterization of new species Bdellovibrio reynosense LBG001 sp. nov. from a Mexico soil sample.</title>
        <authorList>
            <person name="Camilli A."/>
            <person name="Ajao Y."/>
            <person name="Guo X."/>
        </authorList>
    </citation>
    <scope>NUCLEOTIDE SEQUENCE</scope>
    <source>
        <strain evidence="3">LBG001</strain>
    </source>
</reference>
<dbReference type="InterPro" id="IPR000683">
    <property type="entry name" value="Gfo/Idh/MocA-like_OxRdtase_N"/>
</dbReference>
<dbReference type="Pfam" id="PF01408">
    <property type="entry name" value="GFO_IDH_MocA"/>
    <property type="match status" value="1"/>
</dbReference>
<dbReference type="InterPro" id="IPR052515">
    <property type="entry name" value="Gfo/Idh/MocA_Oxidoreductase"/>
</dbReference>
<dbReference type="SUPFAM" id="SSF55347">
    <property type="entry name" value="Glyceraldehyde-3-phosphate dehydrogenase-like, C-terminal domain"/>
    <property type="match status" value="1"/>
</dbReference>
<dbReference type="Pfam" id="PF02894">
    <property type="entry name" value="GFO_IDH_MocA_C"/>
    <property type="match status" value="1"/>
</dbReference>
<sequence length="296" mass="33632">MANFAIIGVGGYIAPRHLEAIKELGHTLVAAYDKNDSVGIMDRYFPDCQFFTDFERFESFVDSCKSTSKQVEYVSICTPNYMHSSHIKFALSHGAHAICEKPLVLHEREIDELAAYEKMFGKNVYTVLQLRVHDAILALKNKVDSAPKQKYKIDMTYMTSRGQWYHESWKGDVRKSGGLSTNIGVHFFDMLTWIFGDADKIEMKEKNNTVESGFVALKNADVNWYLTVDRGNLPPEAAKANKTTFRSIKINGEEFEFSEGFTELHKRVYTDILSGKGYGLDAARPAIRIVEKIRTV</sequence>
<dbReference type="Gene3D" id="3.30.360.10">
    <property type="entry name" value="Dihydrodipicolinate Reductase, domain 2"/>
    <property type="match status" value="1"/>
</dbReference>
<dbReference type="EMBL" id="CP093442">
    <property type="protein sequence ID" value="UOF02249.1"/>
    <property type="molecule type" value="Genomic_DNA"/>
</dbReference>
<dbReference type="SUPFAM" id="SSF51735">
    <property type="entry name" value="NAD(P)-binding Rossmann-fold domains"/>
    <property type="match status" value="1"/>
</dbReference>
<dbReference type="Proteomes" id="UP000830116">
    <property type="component" value="Chromosome"/>
</dbReference>
<proteinExistence type="predicted"/>
<dbReference type="RefSeq" id="WP_243539239.1">
    <property type="nucleotide sequence ID" value="NZ_CP093442.1"/>
</dbReference>
<evidence type="ECO:0000313" key="4">
    <source>
        <dbReference type="Proteomes" id="UP000830116"/>
    </source>
</evidence>
<evidence type="ECO:0000259" key="1">
    <source>
        <dbReference type="Pfam" id="PF01408"/>
    </source>
</evidence>
<dbReference type="PANTHER" id="PTHR43249">
    <property type="entry name" value="UDP-N-ACETYL-2-AMINO-2-DEOXY-D-GLUCURONATE OXIDASE"/>
    <property type="match status" value="1"/>
</dbReference>
<dbReference type="Gene3D" id="3.40.50.720">
    <property type="entry name" value="NAD(P)-binding Rossmann-like Domain"/>
    <property type="match status" value="1"/>
</dbReference>